<protein>
    <submittedName>
        <fullName evidence="3">COP9 signalosome complex subunit 3</fullName>
    </submittedName>
</protein>
<dbReference type="InterPro" id="IPR055089">
    <property type="entry name" value="COP9_N"/>
</dbReference>
<dbReference type="EMBL" id="JAPVEA010000008">
    <property type="protein sequence ID" value="KAJ5438413.1"/>
    <property type="molecule type" value="Genomic_DNA"/>
</dbReference>
<dbReference type="GO" id="GO:0006511">
    <property type="term" value="P:ubiquitin-dependent protein catabolic process"/>
    <property type="evidence" value="ECO:0007669"/>
    <property type="project" value="TreeGrafter"/>
</dbReference>
<proteinExistence type="predicted"/>
<dbReference type="Proteomes" id="UP001213681">
    <property type="component" value="Unassembled WGS sequence"/>
</dbReference>
<evidence type="ECO:0000256" key="1">
    <source>
        <dbReference type="ARBA" id="ARBA00022490"/>
    </source>
</evidence>
<reference evidence="3" key="1">
    <citation type="submission" date="2022-12" db="EMBL/GenBank/DDBJ databases">
        <authorList>
            <person name="Petersen C."/>
        </authorList>
    </citation>
    <scope>NUCLEOTIDE SEQUENCE</scope>
    <source>
        <strain evidence="3">IBT 16125</strain>
    </source>
</reference>
<comment type="caution">
    <text evidence="3">The sequence shown here is derived from an EMBL/GenBank/DDBJ whole genome shotgun (WGS) entry which is preliminary data.</text>
</comment>
<dbReference type="RefSeq" id="XP_056761642.1">
    <property type="nucleotide sequence ID" value="XM_056912793.1"/>
</dbReference>
<sequence length="499" mass="54844">MEVVEGLMTQSAQLREAAYLSDQNYDQQIRETVASLRHVISKKSLAAFASNASLLDHFDPVADSLVYLFLLRAQIQAFQEESRENVPPALLPPGNLWSRIVTYLRAFDPVQVRYAGQEWRQLVEIVAQAAQVVSKPILAVRPVRDAMLRLDPSCAVFTSTHLLLVRLCLRARAYTHALPVLDKYVCHFPTSISHATSKFPVLPCAAHDSSLSFITETSGISSKLAYKDYLQYFLLGGMIYMALKQWGKAAHYLGVVISMPTAGPISMIMVEAYKKWILVKLLENGKVSSPSNLIPSHTAKLYQSLARPYVNLAHSFQRGDLENLEAEVDAGRDIWCTDHNMGLVSQVLSAFSKHTVMGIRQTFAALTVKELADQASSMRMSDEATESAIASFIMSGAVKATLVQHSSGTSSTMLRFSAARSSPQFSDESKAQACLARESQSLGALMESLHEIGHHMGLSNEFVDGMQRGQIWANADDANTGIGEDAGLEIDEDLMGEVP</sequence>
<reference evidence="3" key="2">
    <citation type="journal article" date="2023" name="IMA Fungus">
        <title>Comparative genomic study of the Penicillium genus elucidates a diverse pangenome and 15 lateral gene transfer events.</title>
        <authorList>
            <person name="Petersen C."/>
            <person name="Sorensen T."/>
            <person name="Nielsen M.R."/>
            <person name="Sondergaard T.E."/>
            <person name="Sorensen J.L."/>
            <person name="Fitzpatrick D.A."/>
            <person name="Frisvad J.C."/>
            <person name="Nielsen K.L."/>
        </authorList>
    </citation>
    <scope>NUCLEOTIDE SEQUENCE</scope>
    <source>
        <strain evidence="3">IBT 16125</strain>
    </source>
</reference>
<dbReference type="PANTHER" id="PTHR10758">
    <property type="entry name" value="26S PROTEASOME NON-ATPASE REGULATORY SUBUNIT 3/COP9 SIGNALOSOME COMPLEX SUBUNIT 3"/>
    <property type="match status" value="1"/>
</dbReference>
<accession>A0AAD6BYD2</accession>
<dbReference type="GO" id="GO:0008180">
    <property type="term" value="C:COP9 signalosome"/>
    <property type="evidence" value="ECO:0007669"/>
    <property type="project" value="TreeGrafter"/>
</dbReference>
<feature type="domain" description="COP9 signalosome complex subunit 3 N-terminal helical repeats" evidence="2">
    <location>
        <begin position="52"/>
        <end position="291"/>
    </location>
</feature>
<organism evidence="3 4">
    <name type="scientific">Penicillium daleae</name>
    <dbReference type="NCBI Taxonomy" id="63821"/>
    <lineage>
        <taxon>Eukaryota</taxon>
        <taxon>Fungi</taxon>
        <taxon>Dikarya</taxon>
        <taxon>Ascomycota</taxon>
        <taxon>Pezizomycotina</taxon>
        <taxon>Eurotiomycetes</taxon>
        <taxon>Eurotiomycetidae</taxon>
        <taxon>Eurotiales</taxon>
        <taxon>Aspergillaceae</taxon>
        <taxon>Penicillium</taxon>
    </lineage>
</organism>
<dbReference type="PANTHER" id="PTHR10758:SF1">
    <property type="entry name" value="COP9 SIGNALOSOME COMPLEX SUBUNIT 3"/>
    <property type="match status" value="1"/>
</dbReference>
<evidence type="ECO:0000313" key="4">
    <source>
        <dbReference type="Proteomes" id="UP001213681"/>
    </source>
</evidence>
<keyword evidence="4" id="KW-1185">Reference proteome</keyword>
<dbReference type="Pfam" id="PF22788">
    <property type="entry name" value="COP9_hel_rpt"/>
    <property type="match status" value="1"/>
</dbReference>
<evidence type="ECO:0000313" key="3">
    <source>
        <dbReference type="EMBL" id="KAJ5438413.1"/>
    </source>
</evidence>
<name>A0AAD6BYD2_9EURO</name>
<keyword evidence="1" id="KW-0963">Cytoplasm</keyword>
<dbReference type="AlphaFoldDB" id="A0AAD6BYD2"/>
<dbReference type="GeneID" id="81603036"/>
<evidence type="ECO:0000259" key="2">
    <source>
        <dbReference type="Pfam" id="PF22788"/>
    </source>
</evidence>
<dbReference type="InterPro" id="IPR050756">
    <property type="entry name" value="CSN3"/>
</dbReference>
<gene>
    <name evidence="3" type="ORF">N7458_009411</name>
</gene>